<reference evidence="6 7" key="1">
    <citation type="submission" date="2017-05" db="EMBL/GenBank/DDBJ databases">
        <authorList>
            <person name="Varghese N."/>
            <person name="Submissions S."/>
        </authorList>
    </citation>
    <scope>NUCLEOTIDE SEQUENCE [LARGE SCALE GENOMIC DNA]</scope>
    <source>
        <strain evidence="6 7">DSM 21985</strain>
    </source>
</reference>
<protein>
    <submittedName>
        <fullName evidence="6">TonB-dependent receptor</fullName>
    </submittedName>
</protein>
<dbReference type="SUPFAM" id="SSF56935">
    <property type="entry name" value="Porins"/>
    <property type="match status" value="1"/>
</dbReference>
<feature type="domain" description="TonB-dependent receptor plug" evidence="5">
    <location>
        <begin position="137"/>
        <end position="234"/>
    </location>
</feature>
<gene>
    <name evidence="6" type="ORF">SAMN06265219_101139</name>
</gene>
<sequence>MRKLSTIFLTLTFLFMYQANVHAQGTGNIEGVITEAGTDEPLFGANVIIAGTSKGAATDIEGAFLIRNVEAGTQTLRITYLGYRTIEETVEVEAGETIEVNFRLEWAGVEGDEINITAQAQGQISAINEQLASNTISNIVSSDRIQELPDVNAAESIGRLPGISIQRSGGEATRVAIRGLAPKFSTVSVNGVRVPSTGADDRSVDLSLISSNMLDGIEVKKAITPDMDADAIAGSIDLKLKDAPKGLKFDVQAQGGYAQLQDYYGNYKVNATASNRFLDNKLGVIATFNTDEYDRSADKFSANYGRSSDPQTGETTVLIESITLNEDNVTRGRTGASLLLDYVLPKGQLKGNMFFTRLQGDVLNRNNEIYNGYDNRHRYNLNLTDYTTSIMTSQLAIDQDYGWASFDAGVSYSTSRSENPRDYSFQFVQESNVIMSEDTDTTQAFSRYPGMHPSEVIPFITPDDEETRLANVIINDITRDEENYSVQFNGKIPFDFGEFFNGHIKTGFKFQWLDRVNDENSIGKTNFQYGGYSGSSSNAEYLRCAMENVGGTLNGYAIDELVIDNYGWIPMTFLMNDYSRDDFLSGFKGDWPIGYTMDPDAMVTFANAIESCENSSGERAIKERVAESRANDYKGEERYSAGYVMSEINLGEYVTLIPGVRFVNDYSRYEAEQFREVNVNNTQRPPTELDTLDRVRDFNFALPMVHLQIDPVDWLKIRLARTETLARPDYTQYIPRTNINYQGDQIQAGNSTLKPSTSVNYDASVSVYENKIGLFTASVFHKRIEDLVRWTRLYSVTLDEIPEGLNIPDGWLTENPKIDTFINSPNDATYRGIELDWQTNFWYLPSFLKGLVLNVNYTRIFSNTDYEWKFRTEECIRNCGTPRPIYTSVFKDTLRTDARMLDQPAHIANVTIGYDYKGFSTRLSYLYQTDRLTGVNESSPILDTFSGEYQRYDLQIKQRFTSYLEAFANFSNLTNRPDRNFQGGEGNSEALGSGSPTYIEYYGFTMDVGVRLRF</sequence>
<dbReference type="RefSeq" id="WP_142452667.1">
    <property type="nucleotide sequence ID" value="NZ_FXTP01000001.1"/>
</dbReference>
<keyword evidence="2" id="KW-0472">Membrane</keyword>
<dbReference type="Gene3D" id="2.60.40.1120">
    <property type="entry name" value="Carboxypeptidase-like, regulatory domain"/>
    <property type="match status" value="1"/>
</dbReference>
<feature type="signal peptide" evidence="4">
    <location>
        <begin position="1"/>
        <end position="23"/>
    </location>
</feature>
<accession>A0A521AHF2</accession>
<evidence type="ECO:0000313" key="7">
    <source>
        <dbReference type="Proteomes" id="UP000317557"/>
    </source>
</evidence>
<dbReference type="InterPro" id="IPR012910">
    <property type="entry name" value="Plug_dom"/>
</dbReference>
<evidence type="ECO:0000256" key="2">
    <source>
        <dbReference type="ARBA" id="ARBA00023136"/>
    </source>
</evidence>
<dbReference type="Pfam" id="PF13715">
    <property type="entry name" value="CarbopepD_reg_2"/>
    <property type="match status" value="1"/>
</dbReference>
<dbReference type="Gene3D" id="2.170.130.10">
    <property type="entry name" value="TonB-dependent receptor, plug domain"/>
    <property type="match status" value="1"/>
</dbReference>
<dbReference type="AlphaFoldDB" id="A0A521AHF2"/>
<evidence type="ECO:0000256" key="1">
    <source>
        <dbReference type="ARBA" id="ARBA00004442"/>
    </source>
</evidence>
<dbReference type="Gene3D" id="2.40.170.20">
    <property type="entry name" value="TonB-dependent receptor, beta-barrel domain"/>
    <property type="match status" value="1"/>
</dbReference>
<dbReference type="InterPro" id="IPR010104">
    <property type="entry name" value="TonB_rcpt_bac"/>
</dbReference>
<dbReference type="InterPro" id="IPR036942">
    <property type="entry name" value="Beta-barrel_TonB_sf"/>
</dbReference>
<comment type="subcellular location">
    <subcellularLocation>
        <location evidence="1">Cell outer membrane</location>
    </subcellularLocation>
</comment>
<keyword evidence="3" id="KW-0998">Cell outer membrane</keyword>
<organism evidence="6 7">
    <name type="scientific">Gracilimonas mengyeensis</name>
    <dbReference type="NCBI Taxonomy" id="1302730"/>
    <lineage>
        <taxon>Bacteria</taxon>
        <taxon>Pseudomonadati</taxon>
        <taxon>Balneolota</taxon>
        <taxon>Balneolia</taxon>
        <taxon>Balneolales</taxon>
        <taxon>Balneolaceae</taxon>
        <taxon>Gracilimonas</taxon>
    </lineage>
</organism>
<dbReference type="Proteomes" id="UP000317557">
    <property type="component" value="Unassembled WGS sequence"/>
</dbReference>
<evidence type="ECO:0000259" key="5">
    <source>
        <dbReference type="Pfam" id="PF07715"/>
    </source>
</evidence>
<dbReference type="EMBL" id="FXTP01000001">
    <property type="protein sequence ID" value="SMO34168.1"/>
    <property type="molecule type" value="Genomic_DNA"/>
</dbReference>
<dbReference type="PANTHER" id="PTHR40980">
    <property type="entry name" value="PLUG DOMAIN-CONTAINING PROTEIN"/>
    <property type="match status" value="1"/>
</dbReference>
<dbReference type="GO" id="GO:0009279">
    <property type="term" value="C:cell outer membrane"/>
    <property type="evidence" value="ECO:0007669"/>
    <property type="project" value="UniProtKB-SubCell"/>
</dbReference>
<feature type="chain" id="PRO_5022245838" evidence="4">
    <location>
        <begin position="24"/>
        <end position="1014"/>
    </location>
</feature>
<keyword evidence="6" id="KW-0675">Receptor</keyword>
<dbReference type="InterPro" id="IPR008969">
    <property type="entry name" value="CarboxyPept-like_regulatory"/>
</dbReference>
<keyword evidence="4" id="KW-0732">Signal</keyword>
<keyword evidence="7" id="KW-1185">Reference proteome</keyword>
<dbReference type="SUPFAM" id="SSF49464">
    <property type="entry name" value="Carboxypeptidase regulatory domain-like"/>
    <property type="match status" value="1"/>
</dbReference>
<name>A0A521AHF2_9BACT</name>
<dbReference type="InterPro" id="IPR037066">
    <property type="entry name" value="Plug_dom_sf"/>
</dbReference>
<evidence type="ECO:0000256" key="3">
    <source>
        <dbReference type="ARBA" id="ARBA00023237"/>
    </source>
</evidence>
<evidence type="ECO:0000313" key="6">
    <source>
        <dbReference type="EMBL" id="SMO34168.1"/>
    </source>
</evidence>
<dbReference type="Pfam" id="PF07715">
    <property type="entry name" value="Plug"/>
    <property type="match status" value="1"/>
</dbReference>
<dbReference type="OrthoDB" id="8727862at2"/>
<dbReference type="NCBIfam" id="TIGR01782">
    <property type="entry name" value="TonB-Xanth-Caul"/>
    <property type="match status" value="1"/>
</dbReference>
<evidence type="ECO:0000256" key="4">
    <source>
        <dbReference type="SAM" id="SignalP"/>
    </source>
</evidence>
<dbReference type="PANTHER" id="PTHR40980:SF4">
    <property type="entry name" value="TONB-DEPENDENT RECEPTOR-LIKE BETA-BARREL DOMAIN-CONTAINING PROTEIN"/>
    <property type="match status" value="1"/>
</dbReference>
<proteinExistence type="predicted"/>